<name>A0A4Q9HBE9_9SPHI</name>
<dbReference type="RefSeq" id="WP_131030748.1">
    <property type="nucleotide sequence ID" value="NZ_SIXF01000013.1"/>
</dbReference>
<reference evidence="1 2" key="1">
    <citation type="submission" date="2019-02" db="EMBL/GenBank/DDBJ databases">
        <title>Pedobacter kyonggii whole genome sequence analysis.</title>
        <authorList>
            <person name="Dahal R.H."/>
        </authorList>
    </citation>
    <scope>NUCLEOTIDE SEQUENCE [LARGE SCALE GENOMIC DNA]</scope>
    <source>
        <strain evidence="1 2">K-4-11-1</strain>
    </source>
</reference>
<organism evidence="1 2">
    <name type="scientific">Pedobacter kyonggii</name>
    <dbReference type="NCBI Taxonomy" id="1926871"/>
    <lineage>
        <taxon>Bacteria</taxon>
        <taxon>Pseudomonadati</taxon>
        <taxon>Bacteroidota</taxon>
        <taxon>Sphingobacteriia</taxon>
        <taxon>Sphingobacteriales</taxon>
        <taxon>Sphingobacteriaceae</taxon>
        <taxon>Pedobacter</taxon>
    </lineage>
</organism>
<evidence type="ECO:0000313" key="1">
    <source>
        <dbReference type="EMBL" id="TBO41468.1"/>
    </source>
</evidence>
<accession>A0A4Q9HBE9</accession>
<dbReference type="Proteomes" id="UP000291819">
    <property type="component" value="Unassembled WGS sequence"/>
</dbReference>
<dbReference type="EMBL" id="SIXF01000013">
    <property type="protein sequence ID" value="TBO41468.1"/>
    <property type="molecule type" value="Genomic_DNA"/>
</dbReference>
<sequence length="86" mass="9729">MPDAANIKSAIEIDVYPKLNSYYAHQNLCFERYTGTEIKRDAYYSASFAESGTGLKLRRMNYDIHVGLILIGLTTIFMNKNISCPS</sequence>
<comment type="caution">
    <text evidence="1">The sequence shown here is derived from an EMBL/GenBank/DDBJ whole genome shotgun (WGS) entry which is preliminary data.</text>
</comment>
<evidence type="ECO:0000313" key="2">
    <source>
        <dbReference type="Proteomes" id="UP000291819"/>
    </source>
</evidence>
<proteinExistence type="predicted"/>
<gene>
    <name evidence="1" type="ORF">EYS08_14650</name>
</gene>
<dbReference type="AlphaFoldDB" id="A0A4Q9HBE9"/>
<dbReference type="OrthoDB" id="111691at2"/>
<keyword evidence="2" id="KW-1185">Reference proteome</keyword>
<protein>
    <submittedName>
        <fullName evidence="1">Uncharacterized protein</fullName>
    </submittedName>
</protein>